<sequence length="230" mass="26028">MASRILSSLPARPQSGLLPRLRNAFSTSAKASQDPLTEIISSAGNTAKQASAATSTRTQTAQSQPSPEATEGLRSLTRRLVRDRGDISRRNTASRRGLKDSIAQFARAQDLERQQTRRWKQGDVYAPHDLTPAEMQKWRKRTRPTMDAFDALGMNPLDHYKNFAIMSEYMTEMGRIRNSYDTGLRPVNQRRIAKAIRRSIGMGLMPSVHKHPEILEQTWKEGRMRNRPIG</sequence>
<evidence type="ECO:0000256" key="3">
    <source>
        <dbReference type="ARBA" id="ARBA00023274"/>
    </source>
</evidence>
<organism evidence="6 7">
    <name type="scientific">Xylona heveae (strain CBS 132557 / TC161)</name>
    <dbReference type="NCBI Taxonomy" id="1328760"/>
    <lineage>
        <taxon>Eukaryota</taxon>
        <taxon>Fungi</taxon>
        <taxon>Dikarya</taxon>
        <taxon>Ascomycota</taxon>
        <taxon>Pezizomycotina</taxon>
        <taxon>Xylonomycetes</taxon>
        <taxon>Xylonales</taxon>
        <taxon>Xylonaceae</taxon>
        <taxon>Xylona</taxon>
    </lineage>
</organism>
<name>A0A165A806_XYLHT</name>
<gene>
    <name evidence="6" type="ORF">L228DRAFT_224011</name>
</gene>
<proteinExistence type="inferred from homology"/>
<dbReference type="GO" id="GO:0070181">
    <property type="term" value="F:small ribosomal subunit rRNA binding"/>
    <property type="evidence" value="ECO:0007669"/>
    <property type="project" value="TreeGrafter"/>
</dbReference>
<dbReference type="PANTHER" id="PTHR13479">
    <property type="entry name" value="30S RIBOSOMAL PROTEIN S18"/>
    <property type="match status" value="1"/>
</dbReference>
<reference evidence="6 7" key="1">
    <citation type="journal article" date="2016" name="Fungal Biol.">
        <title>The genome of Xylona heveae provides a window into fungal endophytism.</title>
        <authorList>
            <person name="Gazis R."/>
            <person name="Kuo A."/>
            <person name="Riley R."/>
            <person name="LaButti K."/>
            <person name="Lipzen A."/>
            <person name="Lin J."/>
            <person name="Amirebrahimi M."/>
            <person name="Hesse C.N."/>
            <person name="Spatafora J.W."/>
            <person name="Henrissat B."/>
            <person name="Hainaut M."/>
            <person name="Grigoriev I.V."/>
            <person name="Hibbett D.S."/>
        </authorList>
    </citation>
    <scope>NUCLEOTIDE SEQUENCE [LARGE SCALE GENOMIC DNA]</scope>
    <source>
        <strain evidence="6 7">TC161</strain>
    </source>
</reference>
<dbReference type="RefSeq" id="XP_018185637.1">
    <property type="nucleotide sequence ID" value="XM_018330335.1"/>
</dbReference>
<dbReference type="OMA" id="IYRKWQP"/>
<feature type="region of interest" description="Disordered" evidence="5">
    <location>
        <begin position="47"/>
        <end position="72"/>
    </location>
</feature>
<dbReference type="Pfam" id="PF01084">
    <property type="entry name" value="Ribosomal_S18"/>
    <property type="match status" value="1"/>
</dbReference>
<evidence type="ECO:0000313" key="6">
    <source>
        <dbReference type="EMBL" id="KZF20082.1"/>
    </source>
</evidence>
<dbReference type="SUPFAM" id="SSF46911">
    <property type="entry name" value="Ribosomal protein S18"/>
    <property type="match status" value="1"/>
</dbReference>
<dbReference type="GO" id="GO:0032543">
    <property type="term" value="P:mitochondrial translation"/>
    <property type="evidence" value="ECO:0007669"/>
    <property type="project" value="TreeGrafter"/>
</dbReference>
<dbReference type="AlphaFoldDB" id="A0A165A806"/>
<accession>A0A165A806</accession>
<dbReference type="InParanoid" id="A0A165A806"/>
<dbReference type="GO" id="GO:0005763">
    <property type="term" value="C:mitochondrial small ribosomal subunit"/>
    <property type="evidence" value="ECO:0007669"/>
    <property type="project" value="TreeGrafter"/>
</dbReference>
<evidence type="ECO:0000313" key="7">
    <source>
        <dbReference type="Proteomes" id="UP000076632"/>
    </source>
</evidence>
<comment type="similarity">
    <text evidence="1">Belongs to the bacterial ribosomal protein bS18 family.</text>
</comment>
<evidence type="ECO:0000256" key="5">
    <source>
        <dbReference type="SAM" id="MobiDB-lite"/>
    </source>
</evidence>
<feature type="compositionally biased region" description="Low complexity" evidence="5">
    <location>
        <begin position="49"/>
        <end position="67"/>
    </location>
</feature>
<dbReference type="InterPro" id="IPR036870">
    <property type="entry name" value="Ribosomal_bS18_sf"/>
</dbReference>
<dbReference type="STRING" id="1328760.A0A165A806"/>
<keyword evidence="3" id="KW-0687">Ribonucleoprotein</keyword>
<protein>
    <recommendedName>
        <fullName evidence="4">Small ribosomal subunit protein bS18m</fullName>
    </recommendedName>
</protein>
<dbReference type="FunFam" id="4.10.640.10:FF:000013">
    <property type="entry name" value="37S ribosomal protein S18"/>
    <property type="match status" value="1"/>
</dbReference>
<dbReference type="OrthoDB" id="21463at2759"/>
<keyword evidence="7" id="KW-1185">Reference proteome</keyword>
<dbReference type="InterPro" id="IPR001648">
    <property type="entry name" value="Ribosomal_bS18"/>
</dbReference>
<keyword evidence="2 6" id="KW-0689">Ribosomal protein</keyword>
<dbReference type="GO" id="GO:0003735">
    <property type="term" value="F:structural constituent of ribosome"/>
    <property type="evidence" value="ECO:0007669"/>
    <property type="project" value="InterPro"/>
</dbReference>
<dbReference type="GeneID" id="28895472"/>
<dbReference type="Proteomes" id="UP000076632">
    <property type="component" value="Unassembled WGS sequence"/>
</dbReference>
<evidence type="ECO:0000256" key="2">
    <source>
        <dbReference type="ARBA" id="ARBA00022980"/>
    </source>
</evidence>
<evidence type="ECO:0000256" key="4">
    <source>
        <dbReference type="ARBA" id="ARBA00035264"/>
    </source>
</evidence>
<dbReference type="EMBL" id="KV407464">
    <property type="protein sequence ID" value="KZF20082.1"/>
    <property type="molecule type" value="Genomic_DNA"/>
</dbReference>
<dbReference type="PANTHER" id="PTHR13479:SF40">
    <property type="entry name" value="SMALL RIBOSOMAL SUBUNIT PROTEIN BS18M"/>
    <property type="match status" value="1"/>
</dbReference>
<dbReference type="Gene3D" id="4.10.640.10">
    <property type="entry name" value="Ribosomal protein S18"/>
    <property type="match status" value="1"/>
</dbReference>
<evidence type="ECO:0000256" key="1">
    <source>
        <dbReference type="ARBA" id="ARBA00005589"/>
    </source>
</evidence>